<keyword evidence="3" id="KW-1185">Reference proteome</keyword>
<feature type="region of interest" description="Disordered" evidence="1">
    <location>
        <begin position="91"/>
        <end position="111"/>
    </location>
</feature>
<sequence length="111" mass="13403">MGRFDEHFLLEQRNTVPNINYVETDIKREEVLDLRMRYREIQSTKQYLQLFVDPRIGIHKFLLNSDPTDSLGITRLKNSLHTSFRLIREQDRQQNGLKNHRKVSERKPRIL</sequence>
<accession>A0ABQ9JIZ7</accession>
<gene>
    <name evidence="2" type="ORF">NQ317_013296</name>
</gene>
<evidence type="ECO:0000256" key="1">
    <source>
        <dbReference type="SAM" id="MobiDB-lite"/>
    </source>
</evidence>
<comment type="caution">
    <text evidence="2">The sequence shown here is derived from an EMBL/GenBank/DDBJ whole genome shotgun (WGS) entry which is preliminary data.</text>
</comment>
<reference evidence="2" key="1">
    <citation type="journal article" date="2023" name="Insect Mol. Biol.">
        <title>Genome sequencing provides insights into the evolution of gene families encoding plant cell wall-degrading enzymes in longhorned beetles.</title>
        <authorList>
            <person name="Shin N.R."/>
            <person name="Okamura Y."/>
            <person name="Kirsch R."/>
            <person name="Pauchet Y."/>
        </authorList>
    </citation>
    <scope>NUCLEOTIDE SEQUENCE</scope>
    <source>
        <strain evidence="2">MMC_N1</strain>
    </source>
</reference>
<proteinExistence type="predicted"/>
<evidence type="ECO:0000313" key="2">
    <source>
        <dbReference type="EMBL" id="KAJ8977392.1"/>
    </source>
</evidence>
<name>A0ABQ9JIZ7_9CUCU</name>
<organism evidence="2 3">
    <name type="scientific">Molorchus minor</name>
    <dbReference type="NCBI Taxonomy" id="1323400"/>
    <lineage>
        <taxon>Eukaryota</taxon>
        <taxon>Metazoa</taxon>
        <taxon>Ecdysozoa</taxon>
        <taxon>Arthropoda</taxon>
        <taxon>Hexapoda</taxon>
        <taxon>Insecta</taxon>
        <taxon>Pterygota</taxon>
        <taxon>Neoptera</taxon>
        <taxon>Endopterygota</taxon>
        <taxon>Coleoptera</taxon>
        <taxon>Polyphaga</taxon>
        <taxon>Cucujiformia</taxon>
        <taxon>Chrysomeloidea</taxon>
        <taxon>Cerambycidae</taxon>
        <taxon>Lamiinae</taxon>
        <taxon>Monochamini</taxon>
        <taxon>Molorchus</taxon>
    </lineage>
</organism>
<dbReference type="Proteomes" id="UP001162164">
    <property type="component" value="Unassembled WGS sequence"/>
</dbReference>
<dbReference type="EMBL" id="JAPWTJ010000554">
    <property type="protein sequence ID" value="KAJ8977392.1"/>
    <property type="molecule type" value="Genomic_DNA"/>
</dbReference>
<evidence type="ECO:0000313" key="3">
    <source>
        <dbReference type="Proteomes" id="UP001162164"/>
    </source>
</evidence>
<protein>
    <submittedName>
        <fullName evidence="2">Uncharacterized protein</fullName>
    </submittedName>
</protein>